<keyword evidence="10" id="KW-0732">Signal</keyword>
<evidence type="ECO:0000256" key="8">
    <source>
        <dbReference type="SAM" id="MobiDB-lite"/>
    </source>
</evidence>
<dbReference type="Ensembl" id="ENSAMET00000001976.2">
    <property type="protein sequence ID" value="ENSAMEP00000001899.2"/>
    <property type="gene ID" value="ENSAMEG00000001775.2"/>
</dbReference>
<comment type="similarity">
    <text evidence="2">Belongs to the alpha-carbonic anhydrase family.</text>
</comment>
<reference evidence="12" key="2">
    <citation type="submission" date="2025-08" db="UniProtKB">
        <authorList>
            <consortium name="Ensembl"/>
        </authorList>
    </citation>
    <scope>IDENTIFICATION</scope>
</reference>
<reference evidence="12 13" key="1">
    <citation type="journal article" date="2010" name="Nature">
        <title>The sequence and de novo assembly of the giant panda genome.</title>
        <authorList>
            <person name="Li R."/>
            <person name="Fan W."/>
            <person name="Tian G."/>
            <person name="Zhu H."/>
            <person name="He L."/>
            <person name="Cai J."/>
            <person name="Huang Q."/>
            <person name="Cai Q."/>
            <person name="Li B."/>
            <person name="Bai Y."/>
            <person name="Zhang Z."/>
            <person name="Zhang Y."/>
            <person name="Wang W."/>
            <person name="Li J."/>
            <person name="Wei F."/>
            <person name="Li H."/>
            <person name="Jian M."/>
            <person name="Li J."/>
            <person name="Zhang Z."/>
            <person name="Nielsen R."/>
            <person name="Li D."/>
            <person name="Gu W."/>
            <person name="Yang Z."/>
            <person name="Xuan Z."/>
            <person name="Ryder O.A."/>
            <person name="Leung F.C."/>
            <person name="Zhou Y."/>
            <person name="Cao J."/>
            <person name="Sun X."/>
            <person name="Fu Y."/>
            <person name="Fang X."/>
            <person name="Guo X."/>
            <person name="Wang B."/>
            <person name="Hou R."/>
            <person name="Shen F."/>
            <person name="Mu B."/>
            <person name="Ni P."/>
            <person name="Lin R."/>
            <person name="Qian W."/>
            <person name="Wang G."/>
            <person name="Yu C."/>
            <person name="Nie W."/>
            <person name="Wang J."/>
            <person name="Wu Z."/>
            <person name="Liang H."/>
            <person name="Min J."/>
            <person name="Wu Q."/>
            <person name="Cheng S."/>
            <person name="Ruan J."/>
            <person name="Wang M."/>
            <person name="Shi Z."/>
            <person name="Wen M."/>
            <person name="Liu B."/>
            <person name="Ren X."/>
            <person name="Zheng H."/>
            <person name="Dong D."/>
            <person name="Cook K."/>
            <person name="Shan G."/>
            <person name="Zhang H."/>
            <person name="Kosiol C."/>
            <person name="Xie X."/>
            <person name="Lu Z."/>
            <person name="Zheng H."/>
            <person name="Li Y."/>
            <person name="Steiner C.C."/>
            <person name="Lam T.T."/>
            <person name="Lin S."/>
            <person name="Zhang Q."/>
            <person name="Li G."/>
            <person name="Tian J."/>
            <person name="Gong T."/>
            <person name="Liu H."/>
            <person name="Zhang D."/>
            <person name="Fang L."/>
            <person name="Ye C."/>
            <person name="Zhang J."/>
            <person name="Hu W."/>
            <person name="Xu A."/>
            <person name="Ren Y."/>
            <person name="Zhang G."/>
            <person name="Bruford M.W."/>
            <person name="Li Q."/>
            <person name="Ma L."/>
            <person name="Guo Y."/>
            <person name="An N."/>
            <person name="Hu Y."/>
            <person name="Zheng Y."/>
            <person name="Shi Y."/>
            <person name="Li Z."/>
            <person name="Liu Q."/>
            <person name="Chen Y."/>
            <person name="Zhao J."/>
            <person name="Qu N."/>
            <person name="Zhao S."/>
            <person name="Tian F."/>
            <person name="Wang X."/>
            <person name="Wang H."/>
            <person name="Xu L."/>
            <person name="Liu X."/>
            <person name="Vinar T."/>
            <person name="Wang Y."/>
            <person name="Lam T.W."/>
            <person name="Yiu S.M."/>
            <person name="Liu S."/>
            <person name="Zhang H."/>
            <person name="Li D."/>
            <person name="Huang Y."/>
            <person name="Wang X."/>
            <person name="Yang G."/>
            <person name="Jiang Z."/>
            <person name="Wang J."/>
            <person name="Qin N."/>
            <person name="Li L."/>
            <person name="Li J."/>
            <person name="Bolund L."/>
            <person name="Kristiansen K."/>
            <person name="Wong G.K."/>
            <person name="Olson M."/>
            <person name="Zhang X."/>
            <person name="Li S."/>
            <person name="Yang H."/>
            <person name="Wang J."/>
            <person name="Wang J."/>
        </authorList>
    </citation>
    <scope>NUCLEOTIDE SEQUENCE [LARGE SCALE GENOMIC DNA]</scope>
</reference>
<evidence type="ECO:0000256" key="6">
    <source>
        <dbReference type="ARBA" id="ARBA00023180"/>
    </source>
</evidence>
<keyword evidence="9" id="KW-0812">Transmembrane</keyword>
<dbReference type="EC" id="4.2.1.1" evidence="3"/>
<feature type="domain" description="Alpha-carbonic anhydrase" evidence="11">
    <location>
        <begin position="20"/>
        <end position="278"/>
    </location>
</feature>
<dbReference type="CDD" id="cd03126">
    <property type="entry name" value="alpha_CA_XII_XIV"/>
    <property type="match status" value="1"/>
</dbReference>
<evidence type="ECO:0000256" key="7">
    <source>
        <dbReference type="ARBA" id="ARBA00023239"/>
    </source>
</evidence>
<dbReference type="GO" id="GO:0005886">
    <property type="term" value="C:plasma membrane"/>
    <property type="evidence" value="ECO:0007669"/>
    <property type="project" value="TreeGrafter"/>
</dbReference>
<evidence type="ECO:0000256" key="1">
    <source>
        <dbReference type="ARBA" id="ARBA00001947"/>
    </source>
</evidence>
<keyword evidence="6" id="KW-0325">Glycoprotein</keyword>
<evidence type="ECO:0000259" key="11">
    <source>
        <dbReference type="PROSITE" id="PS51144"/>
    </source>
</evidence>
<feature type="compositionally biased region" description="Basic and acidic residues" evidence="8">
    <location>
        <begin position="348"/>
        <end position="376"/>
    </location>
</feature>
<evidence type="ECO:0000256" key="9">
    <source>
        <dbReference type="SAM" id="Phobius"/>
    </source>
</evidence>
<dbReference type="InterPro" id="IPR036398">
    <property type="entry name" value="CA_dom_sf"/>
</dbReference>
<feature type="signal peptide" evidence="10">
    <location>
        <begin position="1"/>
        <end position="18"/>
    </location>
</feature>
<keyword evidence="5" id="KW-0862">Zinc</keyword>
<dbReference type="InterPro" id="IPR001148">
    <property type="entry name" value="CA_dom"/>
</dbReference>
<keyword evidence="13" id="KW-1185">Reference proteome</keyword>
<evidence type="ECO:0000256" key="3">
    <source>
        <dbReference type="ARBA" id="ARBA00012925"/>
    </source>
</evidence>
<dbReference type="Proteomes" id="UP000008912">
    <property type="component" value="Unassembled WGS sequence"/>
</dbReference>
<gene>
    <name evidence="12" type="primary">CA14</name>
</gene>
<dbReference type="GO" id="GO:0004089">
    <property type="term" value="F:carbonate dehydratase activity"/>
    <property type="evidence" value="ECO:0007669"/>
    <property type="project" value="UniProtKB-EC"/>
</dbReference>
<reference evidence="12" key="3">
    <citation type="submission" date="2025-09" db="UniProtKB">
        <authorList>
            <consortium name="Ensembl"/>
        </authorList>
    </citation>
    <scope>IDENTIFICATION</scope>
</reference>
<dbReference type="GO" id="GO:0008270">
    <property type="term" value="F:zinc ion binding"/>
    <property type="evidence" value="ECO:0007669"/>
    <property type="project" value="InterPro"/>
</dbReference>
<dbReference type="Pfam" id="PF00194">
    <property type="entry name" value="Carb_anhydrase"/>
    <property type="match status" value="1"/>
</dbReference>
<organism evidence="12 13">
    <name type="scientific">Ailuropoda melanoleuca</name>
    <name type="common">Giant panda</name>
    <dbReference type="NCBI Taxonomy" id="9646"/>
    <lineage>
        <taxon>Eukaryota</taxon>
        <taxon>Metazoa</taxon>
        <taxon>Chordata</taxon>
        <taxon>Craniata</taxon>
        <taxon>Vertebrata</taxon>
        <taxon>Euteleostomi</taxon>
        <taxon>Mammalia</taxon>
        <taxon>Eutheria</taxon>
        <taxon>Laurasiatheria</taxon>
        <taxon>Carnivora</taxon>
        <taxon>Caniformia</taxon>
        <taxon>Ursidae</taxon>
        <taxon>Ailuropoda</taxon>
    </lineage>
</organism>
<dbReference type="STRING" id="9646.ENSAMEP00000001899"/>
<feature type="region of interest" description="Disordered" evidence="8">
    <location>
        <begin position="411"/>
        <end position="494"/>
    </location>
</feature>
<evidence type="ECO:0000256" key="5">
    <source>
        <dbReference type="ARBA" id="ARBA00022833"/>
    </source>
</evidence>
<feature type="region of interest" description="Disordered" evidence="8">
    <location>
        <begin position="333"/>
        <end position="398"/>
    </location>
</feature>
<dbReference type="SUPFAM" id="SSF51069">
    <property type="entry name" value="Carbonic anhydrase"/>
    <property type="match status" value="1"/>
</dbReference>
<evidence type="ECO:0000256" key="10">
    <source>
        <dbReference type="SAM" id="SignalP"/>
    </source>
</evidence>
<keyword evidence="9" id="KW-0472">Membrane</keyword>
<feature type="compositionally biased region" description="Gly residues" evidence="8">
    <location>
        <begin position="378"/>
        <end position="387"/>
    </location>
</feature>
<dbReference type="Gene3D" id="3.10.200.10">
    <property type="entry name" value="Alpha carbonic anhydrase"/>
    <property type="match status" value="1"/>
</dbReference>
<dbReference type="AlphaFoldDB" id="G1L4T9"/>
<keyword evidence="7" id="KW-0456">Lyase</keyword>
<comment type="cofactor">
    <cofactor evidence="1">
        <name>Zn(2+)</name>
        <dbReference type="ChEBI" id="CHEBI:29105"/>
    </cofactor>
</comment>
<dbReference type="InterPro" id="IPR023561">
    <property type="entry name" value="Carbonic_anhydrase_a-class"/>
</dbReference>
<keyword evidence="9" id="KW-1133">Transmembrane helix</keyword>
<name>G1L4T9_AILME</name>
<proteinExistence type="inferred from homology"/>
<dbReference type="GeneTree" id="ENSGT00940000156893"/>
<keyword evidence="4" id="KW-0479">Metal-binding</keyword>
<dbReference type="PANTHER" id="PTHR18952:SF84">
    <property type="entry name" value="CARBONIC ANHYDRASE 14"/>
    <property type="match status" value="1"/>
</dbReference>
<dbReference type="PROSITE" id="PS51144">
    <property type="entry name" value="ALPHA_CA_2"/>
    <property type="match status" value="1"/>
</dbReference>
<dbReference type="PANTHER" id="PTHR18952">
    <property type="entry name" value="CARBONIC ANHYDRASE"/>
    <property type="match status" value="1"/>
</dbReference>
<dbReference type="InParanoid" id="G1L4T9"/>
<evidence type="ECO:0000313" key="13">
    <source>
        <dbReference type="Proteomes" id="UP000008912"/>
    </source>
</evidence>
<feature type="transmembrane region" description="Helical" evidence="9">
    <location>
        <begin position="290"/>
        <end position="312"/>
    </location>
</feature>
<evidence type="ECO:0000313" key="12">
    <source>
        <dbReference type="Ensembl" id="ENSAMEP00000001899.2"/>
    </source>
</evidence>
<dbReference type="HOGENOM" id="CLU_039326_1_2_1"/>
<dbReference type="FunFam" id="3.10.200.10:FF:000003">
    <property type="entry name" value="Carbonic anhydrase 12"/>
    <property type="match status" value="1"/>
</dbReference>
<protein>
    <recommendedName>
        <fullName evidence="3">carbonic anhydrase</fullName>
        <ecNumber evidence="3">4.2.1.1</ecNumber>
    </recommendedName>
</protein>
<dbReference type="SMART" id="SM01057">
    <property type="entry name" value="Carb_anhydrase"/>
    <property type="match status" value="1"/>
</dbReference>
<accession>G1L4T9</accession>
<sequence length="494" mass="54072">MLVFTLLLEVIWILAAEAGQHWTHEGPHGQDHWPASYPECGSNAQSPINIQTDSVTFDPELPALQPHGYDQPSTEPLDLHNNGHTVQLSLPPTMYLEGLPRKYVAAQLHLHWGETGSLGGSEHQINSEATAAELHIVHYDSDSYDSLSEAASKPQGLAVLGILIEVGETKNPVYEHILSHLHEIRHKDQKTSVPPFNVGELLPPQLDQFFRYNGSLTTPPCYQSVLWTVFNRRAQISMGQLEELQETLFSTEEEPSKLLVQNYRAPQPLNQRTVFASFIQAESLYTAGEMLSLGVGILVGCLCLLLAVYFIARKIRLPSSPSPFRISRSLAPSRVLSTPNSPRDQDDDAKRVPSHSDQEKRKGRAESDESASEKHGGPHGWAAGGGVESPAKRGGWGEDASWGVRLGWRRDPVRGAVQCHPRTPGKGRGGTPKPQILVRATSSTEAEEGTNPGRSPMATSHPIPTPGRPMENRRGRSRGGRAVLPAGSCSPFAY</sequence>
<evidence type="ECO:0000256" key="2">
    <source>
        <dbReference type="ARBA" id="ARBA00010718"/>
    </source>
</evidence>
<dbReference type="eggNOG" id="KOG0382">
    <property type="taxonomic scope" value="Eukaryota"/>
</dbReference>
<evidence type="ECO:0000256" key="4">
    <source>
        <dbReference type="ARBA" id="ARBA00022723"/>
    </source>
</evidence>
<feature type="chain" id="PRO_5030170548" description="carbonic anhydrase" evidence="10">
    <location>
        <begin position="19"/>
        <end position="494"/>
    </location>
</feature>